<protein>
    <submittedName>
        <fullName evidence="2">Uncharacterized protein</fullName>
    </submittedName>
</protein>
<keyword evidence="1" id="KW-0472">Membrane</keyword>
<evidence type="ECO:0000313" key="2">
    <source>
        <dbReference type="EMBL" id="EQB31178.1"/>
    </source>
</evidence>
<feature type="transmembrane region" description="Helical" evidence="1">
    <location>
        <begin position="6"/>
        <end position="29"/>
    </location>
</feature>
<organism evidence="2 3">
    <name type="scientific">Sphingobium ummariense RL-3</name>
    <dbReference type="NCBI Taxonomy" id="1346791"/>
    <lineage>
        <taxon>Bacteria</taxon>
        <taxon>Pseudomonadati</taxon>
        <taxon>Pseudomonadota</taxon>
        <taxon>Alphaproteobacteria</taxon>
        <taxon>Sphingomonadales</taxon>
        <taxon>Sphingomonadaceae</taxon>
        <taxon>Sphingobium</taxon>
    </lineage>
</organism>
<keyword evidence="3" id="KW-1185">Reference proteome</keyword>
<evidence type="ECO:0000256" key="1">
    <source>
        <dbReference type="SAM" id="Phobius"/>
    </source>
</evidence>
<proteinExistence type="predicted"/>
<dbReference type="AlphaFoldDB" id="T0KCI1"/>
<evidence type="ECO:0000313" key="3">
    <source>
        <dbReference type="Proteomes" id="UP000015523"/>
    </source>
</evidence>
<gene>
    <name evidence="2" type="ORF">M529_15675</name>
</gene>
<keyword evidence="1" id="KW-1133">Transmembrane helix</keyword>
<dbReference type="EMBL" id="AUWY01000108">
    <property type="protein sequence ID" value="EQB31178.1"/>
    <property type="molecule type" value="Genomic_DNA"/>
</dbReference>
<name>T0KCI1_9SPHN</name>
<dbReference type="PATRIC" id="fig|1346791.3.peg.3018"/>
<dbReference type="Proteomes" id="UP000015523">
    <property type="component" value="Unassembled WGS sequence"/>
</dbReference>
<sequence length="67" mass="7412">MRLLHAGLVILHHLVVHLLPSMIHPLLMGMGGGWLRLRRGVLGRGGCRLRQTRASEVQGRQAADRAD</sequence>
<keyword evidence="1" id="KW-0812">Transmembrane</keyword>
<comment type="caution">
    <text evidence="2">The sequence shown here is derived from an EMBL/GenBank/DDBJ whole genome shotgun (WGS) entry which is preliminary data.</text>
</comment>
<accession>T0KCI1</accession>
<reference evidence="2 3" key="1">
    <citation type="journal article" date="2013" name="Genome Announc.">
        <title>Draft Genome Sequence of Sphingobium ummariense Strain RL-3, a Hexachlorocyclohexane-Degrading Bacterium.</title>
        <authorList>
            <person name="Kohli P."/>
            <person name="Dua A."/>
            <person name="Sangwan N."/>
            <person name="Oldach P."/>
            <person name="Khurana J.P."/>
            <person name="Lal R."/>
        </authorList>
    </citation>
    <scope>NUCLEOTIDE SEQUENCE [LARGE SCALE GENOMIC DNA]</scope>
    <source>
        <strain evidence="2 3">RL-3</strain>
    </source>
</reference>